<dbReference type="GO" id="GO:0005840">
    <property type="term" value="C:ribosome"/>
    <property type="evidence" value="ECO:0007669"/>
    <property type="project" value="UniProtKB-KW"/>
</dbReference>
<evidence type="ECO:0000313" key="11">
    <source>
        <dbReference type="EMBL" id="TSC97367.1"/>
    </source>
</evidence>
<comment type="similarity">
    <text evidence="1 9">Belongs to the universal ribosomal protein uS5 family.</text>
</comment>
<dbReference type="GO" id="GO:0019843">
    <property type="term" value="F:rRNA binding"/>
    <property type="evidence" value="ECO:0007669"/>
    <property type="project" value="UniProtKB-KW"/>
</dbReference>
<sequence length="155" mass="16763">MADKKESTELKEEILEINRISRTVKGGRRLRFRVLLAMGDFNGRIGIGMAKGREVSEAIKKATVKARRHLITVSLTPEKSLAQPISINSGSAQIILRPIKGGSDSIKAGSVIRTILHLAGIKAVSAKILGSNNKVNNARVLIEALAKLKSEESKN</sequence>
<dbReference type="GO" id="GO:0006412">
    <property type="term" value="P:translation"/>
    <property type="evidence" value="ECO:0007669"/>
    <property type="project" value="InterPro"/>
</dbReference>
<evidence type="ECO:0000256" key="8">
    <source>
        <dbReference type="PROSITE-ProRule" id="PRU00268"/>
    </source>
</evidence>
<dbReference type="InterPro" id="IPR005324">
    <property type="entry name" value="Ribosomal_uS5_C"/>
</dbReference>
<evidence type="ECO:0000256" key="7">
    <source>
        <dbReference type="ARBA" id="ARBA00035519"/>
    </source>
</evidence>
<evidence type="ECO:0000259" key="10">
    <source>
        <dbReference type="PROSITE" id="PS50881"/>
    </source>
</evidence>
<dbReference type="PROSITE" id="PS00585">
    <property type="entry name" value="RIBOSOMAL_S5"/>
    <property type="match status" value="1"/>
</dbReference>
<accession>A0A554LWX8</accession>
<dbReference type="AlphaFoldDB" id="A0A554LWX8"/>
<dbReference type="SUPFAM" id="SSF54768">
    <property type="entry name" value="dsRNA-binding domain-like"/>
    <property type="match status" value="1"/>
</dbReference>
<keyword evidence="2" id="KW-0699">rRNA-binding</keyword>
<dbReference type="InterPro" id="IPR013810">
    <property type="entry name" value="Ribosomal_uS5_N"/>
</dbReference>
<dbReference type="PROSITE" id="PS50881">
    <property type="entry name" value="S5_DSRBD"/>
    <property type="match status" value="1"/>
</dbReference>
<dbReference type="InterPro" id="IPR018192">
    <property type="entry name" value="Ribosomal_uS5_N_CS"/>
</dbReference>
<dbReference type="FunFam" id="3.30.230.10:FF:000002">
    <property type="entry name" value="30S ribosomal protein S5"/>
    <property type="match status" value="1"/>
</dbReference>
<dbReference type="PANTHER" id="PTHR48432">
    <property type="entry name" value="S5 DRBM DOMAIN-CONTAINING PROTEIN"/>
    <property type="match status" value="1"/>
</dbReference>
<protein>
    <recommendedName>
        <fullName evidence="6">Small ribosomal subunit protein uS5</fullName>
    </recommendedName>
    <alternativeName>
        <fullName evidence="7">30S ribosomal protein S5</fullName>
    </alternativeName>
</protein>
<evidence type="ECO:0000256" key="6">
    <source>
        <dbReference type="ARBA" id="ARBA00035255"/>
    </source>
</evidence>
<dbReference type="GO" id="GO:0005737">
    <property type="term" value="C:cytoplasm"/>
    <property type="evidence" value="ECO:0007669"/>
    <property type="project" value="UniProtKB-ARBA"/>
</dbReference>
<organism evidence="11 12">
    <name type="scientific">Candidatus Berkelbacteria bacterium Licking1014_2</name>
    <dbReference type="NCBI Taxonomy" id="2017146"/>
    <lineage>
        <taxon>Bacteria</taxon>
        <taxon>Candidatus Berkelbacteria</taxon>
    </lineage>
</organism>
<gene>
    <name evidence="11" type="ORF">CEN88_75</name>
</gene>
<dbReference type="Proteomes" id="UP000318711">
    <property type="component" value="Unassembled WGS sequence"/>
</dbReference>
<dbReference type="InterPro" id="IPR014721">
    <property type="entry name" value="Ribsml_uS5_D2-typ_fold_subgr"/>
</dbReference>
<evidence type="ECO:0000256" key="9">
    <source>
        <dbReference type="RuleBase" id="RU003823"/>
    </source>
</evidence>
<dbReference type="PANTHER" id="PTHR48432:SF1">
    <property type="entry name" value="S5 DRBM DOMAIN-CONTAINING PROTEIN"/>
    <property type="match status" value="1"/>
</dbReference>
<dbReference type="Gene3D" id="3.30.160.20">
    <property type="match status" value="1"/>
</dbReference>
<feature type="domain" description="S5 DRBM" evidence="10">
    <location>
        <begin position="10"/>
        <end position="73"/>
    </location>
</feature>
<dbReference type="Pfam" id="PF00333">
    <property type="entry name" value="Ribosomal_S5"/>
    <property type="match status" value="1"/>
</dbReference>
<evidence type="ECO:0000256" key="2">
    <source>
        <dbReference type="ARBA" id="ARBA00022730"/>
    </source>
</evidence>
<evidence type="ECO:0000256" key="5">
    <source>
        <dbReference type="ARBA" id="ARBA00023274"/>
    </source>
</evidence>
<keyword evidence="5 8" id="KW-0687">Ribonucleoprotein</keyword>
<reference evidence="11 12" key="1">
    <citation type="submission" date="2017-07" db="EMBL/GenBank/DDBJ databases">
        <title>Mechanisms for carbon and nitrogen cycling indicate functional differentiation within the Candidate Phyla Radiation.</title>
        <authorList>
            <person name="Danczak R.E."/>
            <person name="Johnston M.D."/>
            <person name="Kenah C."/>
            <person name="Slattery M."/>
            <person name="Wrighton K.C."/>
            <person name="Wilkins M.J."/>
        </authorList>
    </citation>
    <scope>NUCLEOTIDE SEQUENCE [LARGE SCALE GENOMIC DNA]</scope>
    <source>
        <strain evidence="11">Licking1014_2</strain>
    </source>
</reference>
<evidence type="ECO:0000256" key="4">
    <source>
        <dbReference type="ARBA" id="ARBA00022980"/>
    </source>
</evidence>
<evidence type="ECO:0000256" key="1">
    <source>
        <dbReference type="ARBA" id="ARBA00008945"/>
    </source>
</evidence>
<dbReference type="EMBL" id="VMGL01000005">
    <property type="protein sequence ID" value="TSC97367.1"/>
    <property type="molecule type" value="Genomic_DNA"/>
</dbReference>
<keyword evidence="3" id="KW-0694">RNA-binding</keyword>
<dbReference type="GO" id="GO:1990904">
    <property type="term" value="C:ribonucleoprotein complex"/>
    <property type="evidence" value="ECO:0007669"/>
    <property type="project" value="UniProtKB-UniRule"/>
</dbReference>
<dbReference type="InterPro" id="IPR000851">
    <property type="entry name" value="Ribosomal_uS5"/>
</dbReference>
<evidence type="ECO:0000313" key="12">
    <source>
        <dbReference type="Proteomes" id="UP000318711"/>
    </source>
</evidence>
<comment type="caution">
    <text evidence="11">The sequence shown here is derived from an EMBL/GenBank/DDBJ whole genome shotgun (WGS) entry which is preliminary data.</text>
</comment>
<dbReference type="Pfam" id="PF03719">
    <property type="entry name" value="Ribosomal_S5_C"/>
    <property type="match status" value="1"/>
</dbReference>
<proteinExistence type="inferred from homology"/>
<evidence type="ECO:0000256" key="3">
    <source>
        <dbReference type="ARBA" id="ARBA00022884"/>
    </source>
</evidence>
<dbReference type="InterPro" id="IPR020568">
    <property type="entry name" value="Ribosomal_Su5_D2-typ_SF"/>
</dbReference>
<name>A0A554LWX8_9BACT</name>
<keyword evidence="4 8" id="KW-0689">Ribosomal protein</keyword>
<dbReference type="SUPFAM" id="SSF54211">
    <property type="entry name" value="Ribosomal protein S5 domain 2-like"/>
    <property type="match status" value="1"/>
</dbReference>
<dbReference type="GO" id="GO:0003735">
    <property type="term" value="F:structural constituent of ribosome"/>
    <property type="evidence" value="ECO:0007669"/>
    <property type="project" value="UniProtKB-UniRule"/>
</dbReference>
<dbReference type="Gene3D" id="3.30.230.10">
    <property type="match status" value="1"/>
</dbReference>